<accession>A0A2W1N8W5</accession>
<sequence>MRNSFTLLVLLGCASAAVYWAVQLGGRAAWLCVYGATIVLAYLCLIHVGVLRGVIVRRRLNHKRCAAGEATRIELQMQFRRPIISSSYLAIEEAWRHIGTGEWILLREICRPVSSRSVSVALTLPGLPRGLYRLETVQVTISDGFGLLRRSRRMAAGEHELLVLPRPLPVPVSADGAGDDATRFSRQPLQRQAASPFVYGTRPYAPGDPLNRIHWRSTARTGALRAKESEQPGSDRLLICIDAAGGRSNAEAFESAIEAAAGLAKRGLELGLSVRLAAGDRQGRALEARGHERLPALLQLLALLPCDGDRPLAAWVQRETLQLGPGAGVAVVTARPDAQLLRLLCRLRGRAVHLVCIHGAGDQPGTVQHWRQQAEAAGCRFTAVPAGRAYAAEGGERDARSQA</sequence>
<dbReference type="PANTHER" id="PTHR34351:SF2">
    <property type="entry name" value="DUF58 DOMAIN-CONTAINING PROTEIN"/>
    <property type="match status" value="1"/>
</dbReference>
<evidence type="ECO:0000313" key="2">
    <source>
        <dbReference type="EMBL" id="PZE20837.1"/>
    </source>
</evidence>
<comment type="caution">
    <text evidence="2">The sequence shown here is derived from an EMBL/GenBank/DDBJ whole genome shotgun (WGS) entry which is preliminary data.</text>
</comment>
<protein>
    <submittedName>
        <fullName evidence="2">Uncharacterized protein</fullName>
    </submittedName>
</protein>
<dbReference type="AlphaFoldDB" id="A0A2W1N8W5"/>
<reference evidence="2" key="1">
    <citation type="submission" date="2018-06" db="EMBL/GenBank/DDBJ databases">
        <title>Paenibacillus xerothermodurans sp. nov. an extremely dry heat resistant spore forming bacterium isolated from the soil of Cape Canaveral, Florida.</title>
        <authorList>
            <person name="Seuylemezian A."/>
            <person name="Kaur N."/>
            <person name="Patil P."/>
            <person name="Patil P."/>
            <person name="Mayilraj S."/>
            <person name="Vaishampayan P."/>
        </authorList>
    </citation>
    <scope>NUCLEOTIDE SEQUENCE [LARGE SCALE GENOMIC DNA]</scope>
    <source>
        <strain evidence="2">ATCC 27380</strain>
    </source>
</reference>
<organism evidence="2 3">
    <name type="scientific">Paenibacillus xerothermodurans</name>
    <dbReference type="NCBI Taxonomy" id="1977292"/>
    <lineage>
        <taxon>Bacteria</taxon>
        <taxon>Bacillati</taxon>
        <taxon>Bacillota</taxon>
        <taxon>Bacilli</taxon>
        <taxon>Bacillales</taxon>
        <taxon>Paenibacillaceae</taxon>
        <taxon>Paenibacillus</taxon>
    </lineage>
</organism>
<dbReference type="Proteomes" id="UP000214746">
    <property type="component" value="Unassembled WGS sequence"/>
</dbReference>
<feature type="transmembrane region" description="Helical" evidence="1">
    <location>
        <begin position="32"/>
        <end position="55"/>
    </location>
</feature>
<dbReference type="PANTHER" id="PTHR34351">
    <property type="entry name" value="SLR1927 PROTEIN-RELATED"/>
    <property type="match status" value="1"/>
</dbReference>
<keyword evidence="3" id="KW-1185">Reference proteome</keyword>
<keyword evidence="1" id="KW-0472">Membrane</keyword>
<gene>
    <name evidence="2" type="ORF">CBW46_011845</name>
</gene>
<proteinExistence type="predicted"/>
<keyword evidence="1" id="KW-1133">Transmembrane helix</keyword>
<keyword evidence="1" id="KW-0812">Transmembrane</keyword>
<name>A0A2W1N8W5_PAEXE</name>
<evidence type="ECO:0000313" key="3">
    <source>
        <dbReference type="Proteomes" id="UP000214746"/>
    </source>
</evidence>
<dbReference type="OrthoDB" id="140416at2"/>
<evidence type="ECO:0000256" key="1">
    <source>
        <dbReference type="SAM" id="Phobius"/>
    </source>
</evidence>
<dbReference type="EMBL" id="NHRJ02000005">
    <property type="protein sequence ID" value="PZE20837.1"/>
    <property type="molecule type" value="Genomic_DNA"/>
</dbReference>
<dbReference type="RefSeq" id="WP_111361069.1">
    <property type="nucleotide sequence ID" value="NZ_NHRJ02000005.1"/>
</dbReference>